<dbReference type="InterPro" id="IPR001537">
    <property type="entry name" value="SpoU_MeTrfase"/>
</dbReference>
<evidence type="ECO:0000313" key="7">
    <source>
        <dbReference type="EMBL" id="KAF1994978.1"/>
    </source>
</evidence>
<accession>A0A6A5W1W8</accession>
<keyword evidence="4" id="KW-0808">Transferase</keyword>
<protein>
    <submittedName>
        <fullName evidence="7">Alpha/beta knot</fullName>
    </submittedName>
</protein>
<evidence type="ECO:0000256" key="4">
    <source>
        <dbReference type="ARBA" id="ARBA00022679"/>
    </source>
</evidence>
<dbReference type="Proteomes" id="UP000799779">
    <property type="component" value="Unassembled WGS sequence"/>
</dbReference>
<evidence type="ECO:0000256" key="5">
    <source>
        <dbReference type="ARBA" id="ARBA00022691"/>
    </source>
</evidence>
<gene>
    <name evidence="7" type="ORF">P154DRAFT_446533</name>
</gene>
<dbReference type="InterPro" id="IPR029026">
    <property type="entry name" value="tRNA_m1G_MTases_N"/>
</dbReference>
<dbReference type="InterPro" id="IPR047261">
    <property type="entry name" value="MRM1_MeTrfase_dom"/>
</dbReference>
<keyword evidence="5" id="KW-0949">S-adenosyl-L-methionine</keyword>
<feature type="domain" description="tRNA/rRNA methyltransferase SpoU type" evidence="6">
    <location>
        <begin position="89"/>
        <end position="269"/>
    </location>
</feature>
<dbReference type="InterPro" id="IPR047182">
    <property type="entry name" value="MRM1"/>
</dbReference>
<dbReference type="Gene3D" id="3.40.1280.10">
    <property type="match status" value="1"/>
</dbReference>
<keyword evidence="3" id="KW-0489">Methyltransferase</keyword>
<dbReference type="PANTHER" id="PTHR46103:SF1">
    <property type="entry name" value="RRNA METHYLTRANSFERASE 1, MITOCHONDRIAL"/>
    <property type="match status" value="1"/>
</dbReference>
<dbReference type="CDD" id="cd18105">
    <property type="entry name" value="SpoU-like_MRM1"/>
    <property type="match status" value="1"/>
</dbReference>
<dbReference type="AlphaFoldDB" id="A0A6A5W1W8"/>
<dbReference type="OrthoDB" id="270651at2759"/>
<comment type="similarity">
    <text evidence="1">Belongs to the class IV-like SAM-binding methyltransferase superfamily. RNA methyltransferase TrmH family.</text>
</comment>
<evidence type="ECO:0000256" key="1">
    <source>
        <dbReference type="ARBA" id="ARBA00007228"/>
    </source>
</evidence>
<dbReference type="Pfam" id="PF00588">
    <property type="entry name" value="SpoU_methylase"/>
    <property type="match status" value="1"/>
</dbReference>
<dbReference type="PANTHER" id="PTHR46103">
    <property type="entry name" value="RRNA METHYLTRANSFERASE 1, MITOCHONDRIAL"/>
    <property type="match status" value="1"/>
</dbReference>
<keyword evidence="2" id="KW-0698">rRNA processing</keyword>
<dbReference type="GO" id="GO:0005739">
    <property type="term" value="C:mitochondrion"/>
    <property type="evidence" value="ECO:0007669"/>
    <property type="project" value="TreeGrafter"/>
</dbReference>
<dbReference type="InterPro" id="IPR029028">
    <property type="entry name" value="Alpha/beta_knot_MTases"/>
</dbReference>
<organism evidence="7 8">
    <name type="scientific">Amniculicola lignicola CBS 123094</name>
    <dbReference type="NCBI Taxonomy" id="1392246"/>
    <lineage>
        <taxon>Eukaryota</taxon>
        <taxon>Fungi</taxon>
        <taxon>Dikarya</taxon>
        <taxon>Ascomycota</taxon>
        <taxon>Pezizomycotina</taxon>
        <taxon>Dothideomycetes</taxon>
        <taxon>Pleosporomycetidae</taxon>
        <taxon>Pleosporales</taxon>
        <taxon>Amniculicolaceae</taxon>
        <taxon>Amniculicola</taxon>
    </lineage>
</organism>
<dbReference type="GO" id="GO:0003723">
    <property type="term" value="F:RNA binding"/>
    <property type="evidence" value="ECO:0007669"/>
    <property type="project" value="InterPro"/>
</dbReference>
<sequence>QEVGDDYLNTMDRRAGGRPHNACPPPNETFGILLEASELPRPPIAELSKASITDNTFHVELQSQSKEDAQVNGTQNKYTYDSAGWKHPFVLYMDGILDEGNLGAAARSAYFFGVDAIVTPMRSSAPWSQIAIKASSGAAEAIPIFGVTTPVDFLGRSARNGWRIYASDIVPFEPVSVPEASTALSVVKPPEPVTEVVFTHSKSPKRLPIDHCPLKLHPTILMLGSEGEGLRQSLLSAAHFKVGIRAGRDTNIMGVDSLNVSAAASILCYEFSKRPRGAETLGEKVEEKLF</sequence>
<keyword evidence="8" id="KW-1185">Reference proteome</keyword>
<proteinExistence type="inferred from homology"/>
<feature type="non-terminal residue" evidence="7">
    <location>
        <position position="1"/>
    </location>
</feature>
<evidence type="ECO:0000259" key="6">
    <source>
        <dbReference type="Pfam" id="PF00588"/>
    </source>
</evidence>
<dbReference type="SUPFAM" id="SSF75217">
    <property type="entry name" value="alpha/beta knot"/>
    <property type="match status" value="1"/>
</dbReference>
<evidence type="ECO:0000313" key="8">
    <source>
        <dbReference type="Proteomes" id="UP000799779"/>
    </source>
</evidence>
<dbReference type="EMBL" id="ML977648">
    <property type="protein sequence ID" value="KAF1994978.1"/>
    <property type="molecule type" value="Genomic_DNA"/>
</dbReference>
<name>A0A6A5W1W8_9PLEO</name>
<evidence type="ECO:0000256" key="2">
    <source>
        <dbReference type="ARBA" id="ARBA00022552"/>
    </source>
</evidence>
<dbReference type="GO" id="GO:0016435">
    <property type="term" value="F:rRNA (guanine) methyltransferase activity"/>
    <property type="evidence" value="ECO:0007669"/>
    <property type="project" value="TreeGrafter"/>
</dbReference>
<reference evidence="7" key="1">
    <citation type="journal article" date="2020" name="Stud. Mycol.">
        <title>101 Dothideomycetes genomes: a test case for predicting lifestyles and emergence of pathogens.</title>
        <authorList>
            <person name="Haridas S."/>
            <person name="Albert R."/>
            <person name="Binder M."/>
            <person name="Bloem J."/>
            <person name="Labutti K."/>
            <person name="Salamov A."/>
            <person name="Andreopoulos B."/>
            <person name="Baker S."/>
            <person name="Barry K."/>
            <person name="Bills G."/>
            <person name="Bluhm B."/>
            <person name="Cannon C."/>
            <person name="Castanera R."/>
            <person name="Culley D."/>
            <person name="Daum C."/>
            <person name="Ezra D."/>
            <person name="Gonzalez J."/>
            <person name="Henrissat B."/>
            <person name="Kuo A."/>
            <person name="Liang C."/>
            <person name="Lipzen A."/>
            <person name="Lutzoni F."/>
            <person name="Magnuson J."/>
            <person name="Mondo S."/>
            <person name="Nolan M."/>
            <person name="Ohm R."/>
            <person name="Pangilinan J."/>
            <person name="Park H.-J."/>
            <person name="Ramirez L."/>
            <person name="Alfaro M."/>
            <person name="Sun H."/>
            <person name="Tritt A."/>
            <person name="Yoshinaga Y."/>
            <person name="Zwiers L.-H."/>
            <person name="Turgeon B."/>
            <person name="Goodwin S."/>
            <person name="Spatafora J."/>
            <person name="Crous P."/>
            <person name="Grigoriev I."/>
        </authorList>
    </citation>
    <scope>NUCLEOTIDE SEQUENCE</scope>
    <source>
        <strain evidence="7">CBS 123094</strain>
    </source>
</reference>
<evidence type="ECO:0000256" key="3">
    <source>
        <dbReference type="ARBA" id="ARBA00022603"/>
    </source>
</evidence>